<keyword evidence="3" id="KW-1185">Reference proteome</keyword>
<feature type="region of interest" description="Disordered" evidence="1">
    <location>
        <begin position="62"/>
        <end position="107"/>
    </location>
</feature>
<organism evidence="2 3">
    <name type="scientific">Canavalia gladiata</name>
    <name type="common">Sword bean</name>
    <name type="synonym">Dolichos gladiatus</name>
    <dbReference type="NCBI Taxonomy" id="3824"/>
    <lineage>
        <taxon>Eukaryota</taxon>
        <taxon>Viridiplantae</taxon>
        <taxon>Streptophyta</taxon>
        <taxon>Embryophyta</taxon>
        <taxon>Tracheophyta</taxon>
        <taxon>Spermatophyta</taxon>
        <taxon>Magnoliopsida</taxon>
        <taxon>eudicotyledons</taxon>
        <taxon>Gunneridae</taxon>
        <taxon>Pentapetalae</taxon>
        <taxon>rosids</taxon>
        <taxon>fabids</taxon>
        <taxon>Fabales</taxon>
        <taxon>Fabaceae</taxon>
        <taxon>Papilionoideae</taxon>
        <taxon>50 kb inversion clade</taxon>
        <taxon>NPAAA clade</taxon>
        <taxon>indigoferoid/millettioid clade</taxon>
        <taxon>Phaseoleae</taxon>
        <taxon>Canavalia</taxon>
    </lineage>
</organism>
<proteinExistence type="predicted"/>
<name>A0AAN9LM16_CANGL</name>
<sequence>MERKPLLPQLTHPNRNTESESKSVSHTATSCFDFEFPTAISNSAVTNDVVLFGKVIHRGGKNKNPFVLRSESSSGRQNRVSGSVRSASTVDNRWRRSDSHSSSGKHRSGLFGMVKFPLQMELRDMKMRQERREVQRLPLPSMAAGDDGSVSGGKSCWELVRPLRRRSQLMNALTKATFGCITVA</sequence>
<dbReference type="PANTHER" id="PTHR34130">
    <property type="entry name" value="OS08G0243800 PROTEIN"/>
    <property type="match status" value="1"/>
</dbReference>
<accession>A0AAN9LM16</accession>
<dbReference type="EMBL" id="JAYMYQ010000004">
    <property type="protein sequence ID" value="KAK7338605.1"/>
    <property type="molecule type" value="Genomic_DNA"/>
</dbReference>
<feature type="compositionally biased region" description="Polar residues" evidence="1">
    <location>
        <begin position="70"/>
        <end position="91"/>
    </location>
</feature>
<dbReference type="AlphaFoldDB" id="A0AAN9LM16"/>
<gene>
    <name evidence="2" type="ORF">VNO77_19224</name>
</gene>
<evidence type="ECO:0000313" key="2">
    <source>
        <dbReference type="EMBL" id="KAK7338605.1"/>
    </source>
</evidence>
<dbReference type="PANTHER" id="PTHR34130:SF8">
    <property type="entry name" value="TRANSMEMBRANE PROTEIN"/>
    <property type="match status" value="1"/>
</dbReference>
<comment type="caution">
    <text evidence="2">The sequence shown here is derived from an EMBL/GenBank/DDBJ whole genome shotgun (WGS) entry which is preliminary data.</text>
</comment>
<dbReference type="Proteomes" id="UP001367508">
    <property type="component" value="Unassembled WGS sequence"/>
</dbReference>
<reference evidence="2 3" key="1">
    <citation type="submission" date="2024-01" db="EMBL/GenBank/DDBJ databases">
        <title>The genomes of 5 underutilized Papilionoideae crops provide insights into root nodulation and disease resistanc.</title>
        <authorList>
            <person name="Jiang F."/>
        </authorList>
    </citation>
    <scope>NUCLEOTIDE SEQUENCE [LARGE SCALE GENOMIC DNA]</scope>
    <source>
        <strain evidence="2">LVBAO_FW01</strain>
        <tissue evidence="2">Leaves</tissue>
    </source>
</reference>
<evidence type="ECO:0000313" key="3">
    <source>
        <dbReference type="Proteomes" id="UP001367508"/>
    </source>
</evidence>
<protein>
    <submittedName>
        <fullName evidence="2">Uncharacterized protein</fullName>
    </submittedName>
</protein>
<feature type="region of interest" description="Disordered" evidence="1">
    <location>
        <begin position="1"/>
        <end position="24"/>
    </location>
</feature>
<evidence type="ECO:0000256" key="1">
    <source>
        <dbReference type="SAM" id="MobiDB-lite"/>
    </source>
</evidence>